<dbReference type="SMART" id="SM00849">
    <property type="entry name" value="Lactamase_B"/>
    <property type="match status" value="1"/>
</dbReference>
<feature type="transmembrane region" description="Helical" evidence="6">
    <location>
        <begin position="773"/>
        <end position="792"/>
    </location>
</feature>
<gene>
    <name evidence="8" type="ORF">D3Z33_02250</name>
</gene>
<dbReference type="SUPFAM" id="SSF56281">
    <property type="entry name" value="Metallo-hydrolase/oxidoreductase"/>
    <property type="match status" value="1"/>
</dbReference>
<dbReference type="RefSeq" id="WP_160196173.1">
    <property type="nucleotide sequence ID" value="NZ_QXXA01000004.1"/>
</dbReference>
<keyword evidence="3 6" id="KW-0812">Transmembrane</keyword>
<dbReference type="Pfam" id="PF03772">
    <property type="entry name" value="Competence"/>
    <property type="match status" value="1"/>
</dbReference>
<feature type="transmembrane region" description="Helical" evidence="6">
    <location>
        <begin position="265"/>
        <end position="282"/>
    </location>
</feature>
<accession>A0A845QT13</accession>
<feature type="domain" description="Metallo-beta-lactamase" evidence="7">
    <location>
        <begin position="518"/>
        <end position="718"/>
    </location>
</feature>
<dbReference type="Gene3D" id="3.60.15.10">
    <property type="entry name" value="Ribonuclease Z/Hydroxyacylglutathione hydrolase-like"/>
    <property type="match status" value="1"/>
</dbReference>
<organism evidence="8 9">
    <name type="scientific">Senegalia massiliensis</name>
    <dbReference type="NCBI Taxonomy" id="1720316"/>
    <lineage>
        <taxon>Bacteria</taxon>
        <taxon>Bacillati</taxon>
        <taxon>Bacillota</taxon>
        <taxon>Clostridia</taxon>
        <taxon>Eubacteriales</taxon>
        <taxon>Clostridiaceae</taxon>
        <taxon>Senegalia</taxon>
    </lineage>
</organism>
<evidence type="ECO:0000256" key="4">
    <source>
        <dbReference type="ARBA" id="ARBA00022989"/>
    </source>
</evidence>
<keyword evidence="2" id="KW-1003">Cell membrane</keyword>
<feature type="transmembrane region" description="Helical" evidence="6">
    <location>
        <begin position="397"/>
        <end position="426"/>
    </location>
</feature>
<evidence type="ECO:0000256" key="1">
    <source>
        <dbReference type="ARBA" id="ARBA00004651"/>
    </source>
</evidence>
<evidence type="ECO:0000313" key="9">
    <source>
        <dbReference type="Proteomes" id="UP000467132"/>
    </source>
</evidence>
<protein>
    <submittedName>
        <fullName evidence="8">DNA internalization-related competence protein ComEC/Rec2</fullName>
    </submittedName>
</protein>
<dbReference type="OrthoDB" id="9761531at2"/>
<dbReference type="InterPro" id="IPR004477">
    <property type="entry name" value="ComEC_N"/>
</dbReference>
<keyword evidence="5 6" id="KW-0472">Membrane</keyword>
<keyword evidence="4 6" id="KW-1133">Transmembrane helix</keyword>
<feature type="transmembrane region" description="Helical" evidence="6">
    <location>
        <begin position="490"/>
        <end position="509"/>
    </location>
</feature>
<dbReference type="GO" id="GO:0030420">
    <property type="term" value="P:establishment of competence for transformation"/>
    <property type="evidence" value="ECO:0007669"/>
    <property type="project" value="InterPro"/>
</dbReference>
<evidence type="ECO:0000256" key="2">
    <source>
        <dbReference type="ARBA" id="ARBA00022475"/>
    </source>
</evidence>
<feature type="transmembrane region" description="Helical" evidence="6">
    <location>
        <begin position="49"/>
        <end position="68"/>
    </location>
</feature>
<evidence type="ECO:0000259" key="7">
    <source>
        <dbReference type="SMART" id="SM00849"/>
    </source>
</evidence>
<dbReference type="CDD" id="cd07731">
    <property type="entry name" value="ComA-like_MBL-fold"/>
    <property type="match status" value="1"/>
</dbReference>
<proteinExistence type="predicted"/>
<dbReference type="InterPro" id="IPR035681">
    <property type="entry name" value="ComA-like_MBL"/>
</dbReference>
<dbReference type="InterPro" id="IPR036866">
    <property type="entry name" value="RibonucZ/Hydroxyglut_hydro"/>
</dbReference>
<feature type="transmembrane region" description="Helical" evidence="6">
    <location>
        <begin position="365"/>
        <end position="385"/>
    </location>
</feature>
<dbReference type="InterPro" id="IPR025405">
    <property type="entry name" value="DUF4131"/>
</dbReference>
<dbReference type="AlphaFoldDB" id="A0A845QT13"/>
<dbReference type="Pfam" id="PF13567">
    <property type="entry name" value="DUF4131"/>
    <property type="match status" value="1"/>
</dbReference>
<dbReference type="EMBL" id="QXXA01000004">
    <property type="protein sequence ID" value="NBI05675.1"/>
    <property type="molecule type" value="Genomic_DNA"/>
</dbReference>
<evidence type="ECO:0000256" key="5">
    <source>
        <dbReference type="ARBA" id="ARBA00023136"/>
    </source>
</evidence>
<evidence type="ECO:0000256" key="3">
    <source>
        <dbReference type="ARBA" id="ARBA00022692"/>
    </source>
</evidence>
<dbReference type="PANTHER" id="PTHR30619:SF7">
    <property type="entry name" value="BETA-LACTAMASE DOMAIN PROTEIN"/>
    <property type="match status" value="1"/>
</dbReference>
<evidence type="ECO:0000256" key="6">
    <source>
        <dbReference type="SAM" id="Phobius"/>
    </source>
</evidence>
<reference evidence="8 9" key="1">
    <citation type="submission" date="2018-08" db="EMBL/GenBank/DDBJ databases">
        <title>Murine metabolic-syndrome-specific gut microbial biobank.</title>
        <authorList>
            <person name="Liu C."/>
        </authorList>
    </citation>
    <scope>NUCLEOTIDE SEQUENCE [LARGE SCALE GENOMIC DNA]</scope>
    <source>
        <strain evidence="8 9">583</strain>
    </source>
</reference>
<feature type="transmembrane region" description="Helical" evidence="6">
    <location>
        <begin position="236"/>
        <end position="258"/>
    </location>
</feature>
<sequence>MKRPFLSIVVIYIIAILYFYYIQIDFLVSLIFFLGFFVIIFFKNKNIKIIMILLIIISLAFVSLYYNMHAYKTKDFTDKNIDIEIVIKENIKNNEYSSTYNGEIKRIYYDSKDYEIEENTIIKIKNSKKLNYGTIIRGQANLKSPDVNTNRGVFNYKRYLNTQKIYSIVEIDNYIIKGQIKFNTLTKIKLKSKEYVNNFLDNSLEEKNIGIIKAIILGDESSLDENYKEQYRELGIAHILAISGLHIGIIAGVILFLLSNLGINYKIASFITLLFIFIYGYIVGFPASILRSSIILFFIIISRILYKKPDYINIISFVGFILLIYNPLWIFDVGFQLSFIATLSIVILTPVINRELFSSVRFGSTISALISVQVGTIPILIYHFNYISITSLISNMILIPILSFVLVSVLLLIILSILFTNISVFLMKIIDQILYYFSYLVDFHEEFLNIIIKSSSWSLTSIICYYMIIYLIINVKALKKLRYRYIKMFFYTYIFLLLLNVMLFSQFRWSINFIDVGQGDSSLIKIKDKTFLIDSGGNIFSDYNIGEKILIPYLLKNNITEIDGVFISHFHEDHVEGLISILKTDFIKVKNIYYNEYNIKNDLYNEIKYLSKLRNIKMINVTTKNVLNVYDIAQFKFYNSGIVDSEENNNTNIINLTLDNTKILYMGDAEKALEDKFVKYNSDKYDIIKIGHHGSKTSTTEDTLKDINAKLAIISVGRNNYGHPNDEVINRLRNNNLEIKRTDLHGNILVENNFESYNVSWFNKKLQLELRDLYYSIIFICIIYMNIIYIRLESTKEKIDGI</sequence>
<dbReference type="NCBIfam" id="TIGR00361">
    <property type="entry name" value="ComEC_Rec2"/>
    <property type="match status" value="1"/>
</dbReference>
<dbReference type="InterPro" id="IPR004797">
    <property type="entry name" value="Competence_ComEC/Rec2"/>
</dbReference>
<comment type="caution">
    <text evidence="8">The sequence shown here is derived from an EMBL/GenBank/DDBJ whole genome shotgun (WGS) entry which is preliminary data.</text>
</comment>
<dbReference type="Proteomes" id="UP000467132">
    <property type="component" value="Unassembled WGS sequence"/>
</dbReference>
<dbReference type="GO" id="GO:0005886">
    <property type="term" value="C:plasma membrane"/>
    <property type="evidence" value="ECO:0007669"/>
    <property type="project" value="UniProtKB-SubCell"/>
</dbReference>
<evidence type="ECO:0000313" key="8">
    <source>
        <dbReference type="EMBL" id="NBI05675.1"/>
    </source>
</evidence>
<feature type="transmembrane region" description="Helical" evidence="6">
    <location>
        <begin position="5"/>
        <end position="20"/>
    </location>
</feature>
<keyword evidence="9" id="KW-1185">Reference proteome</keyword>
<dbReference type="InterPro" id="IPR052159">
    <property type="entry name" value="Competence_DNA_uptake"/>
</dbReference>
<dbReference type="PANTHER" id="PTHR30619">
    <property type="entry name" value="DNA INTERNALIZATION/COMPETENCE PROTEIN COMEC/REC2"/>
    <property type="match status" value="1"/>
</dbReference>
<dbReference type="InterPro" id="IPR001279">
    <property type="entry name" value="Metallo-B-lactamas"/>
</dbReference>
<dbReference type="Pfam" id="PF00753">
    <property type="entry name" value="Lactamase_B"/>
    <property type="match status" value="1"/>
</dbReference>
<comment type="subcellular location">
    <subcellularLocation>
        <location evidence="1">Cell membrane</location>
        <topology evidence="1">Multi-pass membrane protein</topology>
    </subcellularLocation>
</comment>
<dbReference type="NCBIfam" id="TIGR00360">
    <property type="entry name" value="ComEC_N-term"/>
    <property type="match status" value="1"/>
</dbReference>
<feature type="transmembrane region" description="Helical" evidence="6">
    <location>
        <begin position="311"/>
        <end position="329"/>
    </location>
</feature>
<feature type="transmembrane region" description="Helical" evidence="6">
    <location>
        <begin position="458"/>
        <end position="478"/>
    </location>
</feature>
<feature type="transmembrane region" description="Helical" evidence="6">
    <location>
        <begin position="335"/>
        <end position="353"/>
    </location>
</feature>
<name>A0A845QT13_9CLOT</name>